<dbReference type="SUPFAM" id="SSF52540">
    <property type="entry name" value="P-loop containing nucleoside triphosphate hydrolases"/>
    <property type="match status" value="1"/>
</dbReference>
<dbReference type="InterPro" id="IPR005158">
    <property type="entry name" value="BTAD"/>
</dbReference>
<feature type="domain" description="AAA+ ATPase" evidence="5">
    <location>
        <begin position="288"/>
        <end position="469"/>
    </location>
</feature>
<comment type="caution">
    <text evidence="8">The sequence shown here is derived from an EMBL/GenBank/DDBJ whole genome shotgun (WGS) entry which is preliminary data.</text>
</comment>
<protein>
    <submittedName>
        <fullName evidence="8">DNA-binding transcriptional activator of the SARP family</fullName>
    </submittedName>
</protein>
<dbReference type="PRINTS" id="PR00364">
    <property type="entry name" value="DISEASERSIST"/>
</dbReference>
<dbReference type="InterPro" id="IPR016032">
    <property type="entry name" value="Sig_transdc_resp-reg_C-effctor"/>
</dbReference>
<dbReference type="PANTHER" id="PTHR35807:SF1">
    <property type="entry name" value="TRANSCRIPTIONAL REGULATOR REDD"/>
    <property type="match status" value="1"/>
</dbReference>
<evidence type="ECO:0000256" key="3">
    <source>
        <dbReference type="ARBA" id="ARBA00023125"/>
    </source>
</evidence>
<dbReference type="EMBL" id="JAAATY010000017">
    <property type="protein sequence ID" value="NRN67911.1"/>
    <property type="molecule type" value="Genomic_DNA"/>
</dbReference>
<proteinExistence type="inferred from homology"/>
<dbReference type="GO" id="GO:0003677">
    <property type="term" value="F:DNA binding"/>
    <property type="evidence" value="ECO:0007669"/>
    <property type="project" value="UniProtKB-KW"/>
</dbReference>
<dbReference type="InterPro" id="IPR027417">
    <property type="entry name" value="P-loop_NTPase"/>
</dbReference>
<organism evidence="8 9">
    <name type="scientific">Kibdelosporangium persicum</name>
    <dbReference type="NCBI Taxonomy" id="2698649"/>
    <lineage>
        <taxon>Bacteria</taxon>
        <taxon>Bacillati</taxon>
        <taxon>Actinomycetota</taxon>
        <taxon>Actinomycetes</taxon>
        <taxon>Pseudonocardiales</taxon>
        <taxon>Pseudonocardiaceae</taxon>
        <taxon>Kibdelosporangium</taxon>
    </lineage>
</organism>
<dbReference type="Proteomes" id="UP000763557">
    <property type="component" value="Unassembled WGS sequence"/>
</dbReference>
<keyword evidence="9" id="KW-1185">Reference proteome</keyword>
<evidence type="ECO:0000259" key="5">
    <source>
        <dbReference type="SMART" id="SM00382"/>
    </source>
</evidence>
<dbReference type="Gene3D" id="1.10.10.10">
    <property type="entry name" value="Winged helix-like DNA-binding domain superfamily/Winged helix DNA-binding domain"/>
    <property type="match status" value="1"/>
</dbReference>
<dbReference type="PANTHER" id="PTHR35807">
    <property type="entry name" value="TRANSCRIPTIONAL REGULATOR REDD-RELATED"/>
    <property type="match status" value="1"/>
</dbReference>
<keyword evidence="3 8" id="KW-0238">DNA-binding</keyword>
<dbReference type="Pfam" id="PF00486">
    <property type="entry name" value="Trans_reg_C"/>
    <property type="match status" value="1"/>
</dbReference>
<dbReference type="SUPFAM" id="SSF48452">
    <property type="entry name" value="TPR-like"/>
    <property type="match status" value="1"/>
</dbReference>
<dbReference type="SUPFAM" id="SSF46894">
    <property type="entry name" value="C-terminal effector domain of the bipartite response regulators"/>
    <property type="match status" value="1"/>
</dbReference>
<keyword evidence="2" id="KW-0805">Transcription regulation</keyword>
<evidence type="ECO:0000256" key="2">
    <source>
        <dbReference type="ARBA" id="ARBA00023015"/>
    </source>
</evidence>
<dbReference type="Gene3D" id="3.40.50.300">
    <property type="entry name" value="P-loop containing nucleotide triphosphate hydrolases"/>
    <property type="match status" value="1"/>
</dbReference>
<comment type="similarity">
    <text evidence="1">Belongs to the AfsR/DnrI/RedD regulatory family.</text>
</comment>
<evidence type="ECO:0000313" key="9">
    <source>
        <dbReference type="Proteomes" id="UP000763557"/>
    </source>
</evidence>
<dbReference type="RefSeq" id="WP_173136416.1">
    <property type="nucleotide sequence ID" value="NZ_CBCSGW010000009.1"/>
</dbReference>
<dbReference type="InterPro" id="IPR003593">
    <property type="entry name" value="AAA+_ATPase"/>
</dbReference>
<evidence type="ECO:0000259" key="7">
    <source>
        <dbReference type="SMART" id="SM01043"/>
    </source>
</evidence>
<dbReference type="InterPro" id="IPR051677">
    <property type="entry name" value="AfsR-DnrI-RedD_regulator"/>
</dbReference>
<dbReference type="InterPro" id="IPR036388">
    <property type="entry name" value="WH-like_DNA-bd_sf"/>
</dbReference>
<dbReference type="SMART" id="SM00862">
    <property type="entry name" value="Trans_reg_C"/>
    <property type="match status" value="1"/>
</dbReference>
<evidence type="ECO:0000256" key="4">
    <source>
        <dbReference type="ARBA" id="ARBA00023163"/>
    </source>
</evidence>
<feature type="domain" description="Bacterial transcriptional activator" evidence="7">
    <location>
        <begin position="99"/>
        <end position="243"/>
    </location>
</feature>
<accession>A0ABX2F973</accession>
<sequence>MGLRNTVECRTFGELTVLVDGRAADLGRPKQRLLLAQLLCRANSVVPVKDLVETLWAAHPPRTAPKNLQVYISKLRRTFGDRLGFTARGYRLNLTPDECDLLRFEHLARGGRRLRRDGDADAAADLLGHAVALWRAPLAEFADEPGLTADLGRWHEIFLASLEDWAELAVESGDHQIVLDRLAEHVRPHVLRERLGGAWIRALAADGRVQEALAHYELIRQTLADELGVDPSPMLGSVHRELLNGEARPPNRPGRFAPGNQLPRALPDFVGRAAEADRATETLSGHKGHRVVVVHGPVGSGKSSFAVHVAHLLRANFPDGQLFLDLAEEDGTPKPASRVFEHLLGMIGLDCGAAQASARWRSWIAQRRLLLVLDNATHEDTVRAVLPGWGTSGVLVTGRSPLWGLESVLRIRLGALGEAESRELLGRVIGRSRVLADRDAVGRIIGSCEGRPLAIQIVASRLAALRHITLAEFADRLGDPARVLDELAVGGLAFRDRLDLFYRTMSDLQRAAYRRLADLPPPPFEHGQIIAALADLAASPDLLLESLLECDVLAAPDAEVTACYASYDMSALTYRHCRETAARHRVSHSGAAGSP</sequence>
<reference evidence="8 9" key="1">
    <citation type="submission" date="2020-01" db="EMBL/GenBank/DDBJ databases">
        <title>Kibdelosporangium persica a novel Actinomycetes from a hot desert in Iran.</title>
        <authorList>
            <person name="Safaei N."/>
            <person name="Zaburannyi N."/>
            <person name="Mueller R."/>
            <person name="Wink J."/>
        </authorList>
    </citation>
    <scope>NUCLEOTIDE SEQUENCE [LARGE SCALE GENOMIC DNA]</scope>
    <source>
        <strain evidence="8 9">4NS15</strain>
    </source>
</reference>
<feature type="domain" description="OmpR/PhoB-type" evidence="6">
    <location>
        <begin position="21"/>
        <end position="92"/>
    </location>
</feature>
<name>A0ABX2F973_9PSEU</name>
<dbReference type="SMART" id="SM01043">
    <property type="entry name" value="BTAD"/>
    <property type="match status" value="1"/>
</dbReference>
<dbReference type="SMART" id="SM00382">
    <property type="entry name" value="AAA"/>
    <property type="match status" value="1"/>
</dbReference>
<dbReference type="Gene3D" id="1.25.40.10">
    <property type="entry name" value="Tetratricopeptide repeat domain"/>
    <property type="match status" value="1"/>
</dbReference>
<evidence type="ECO:0000313" key="8">
    <source>
        <dbReference type="EMBL" id="NRN67911.1"/>
    </source>
</evidence>
<keyword evidence="4" id="KW-0804">Transcription</keyword>
<dbReference type="InterPro" id="IPR011990">
    <property type="entry name" value="TPR-like_helical_dom_sf"/>
</dbReference>
<dbReference type="Pfam" id="PF03704">
    <property type="entry name" value="BTAD"/>
    <property type="match status" value="1"/>
</dbReference>
<dbReference type="InterPro" id="IPR001867">
    <property type="entry name" value="OmpR/PhoB-type_DNA-bd"/>
</dbReference>
<dbReference type="CDD" id="cd15831">
    <property type="entry name" value="BTAD"/>
    <property type="match status" value="1"/>
</dbReference>
<gene>
    <name evidence="8" type="ORF">GC106_51520</name>
</gene>
<evidence type="ECO:0000259" key="6">
    <source>
        <dbReference type="SMART" id="SM00862"/>
    </source>
</evidence>
<evidence type="ECO:0000256" key="1">
    <source>
        <dbReference type="ARBA" id="ARBA00005820"/>
    </source>
</evidence>